<dbReference type="EMBL" id="GG675953">
    <property type="protein sequence ID" value="EER12745.1"/>
    <property type="molecule type" value="Genomic_DNA"/>
</dbReference>
<dbReference type="PANTHER" id="PTHR42938">
    <property type="entry name" value="FORMATE DEHYDROGENASE 1"/>
    <property type="match status" value="1"/>
</dbReference>
<dbReference type="InParanoid" id="C5KRZ8"/>
<dbReference type="GeneID" id="9058938"/>
<evidence type="ECO:0000313" key="3">
    <source>
        <dbReference type="Proteomes" id="UP000007800"/>
    </source>
</evidence>
<dbReference type="PANTHER" id="PTHR42938:SF47">
    <property type="entry name" value="HYDROXYPYRUVATE REDUCTASE"/>
    <property type="match status" value="1"/>
</dbReference>
<feature type="domain" description="D-isomer specific 2-hydroxyacid dehydrogenase catalytic" evidence="1">
    <location>
        <begin position="39"/>
        <end position="121"/>
    </location>
</feature>
<dbReference type="GO" id="GO:0051287">
    <property type="term" value="F:NAD binding"/>
    <property type="evidence" value="ECO:0007669"/>
    <property type="project" value="InterPro"/>
</dbReference>
<dbReference type="InterPro" id="IPR036291">
    <property type="entry name" value="NAD(P)-bd_dom_sf"/>
</dbReference>
<organism evidence="3">
    <name type="scientific">Perkinsus marinus (strain ATCC 50983 / TXsc)</name>
    <dbReference type="NCBI Taxonomy" id="423536"/>
    <lineage>
        <taxon>Eukaryota</taxon>
        <taxon>Sar</taxon>
        <taxon>Alveolata</taxon>
        <taxon>Perkinsozoa</taxon>
        <taxon>Perkinsea</taxon>
        <taxon>Perkinsida</taxon>
        <taxon>Perkinsidae</taxon>
        <taxon>Perkinsus</taxon>
    </lineage>
</organism>
<dbReference type="Pfam" id="PF00389">
    <property type="entry name" value="2-Hacid_dh"/>
    <property type="match status" value="1"/>
</dbReference>
<dbReference type="Gene3D" id="3.40.50.720">
    <property type="entry name" value="NAD(P)-binding Rossmann-like Domain"/>
    <property type="match status" value="2"/>
</dbReference>
<feature type="non-terminal residue" evidence="2">
    <location>
        <position position="168"/>
    </location>
</feature>
<dbReference type="RefSeq" id="XP_002780950.1">
    <property type="nucleotide sequence ID" value="XM_002780904.1"/>
</dbReference>
<protein>
    <submittedName>
        <fullName evidence="2">D-3-phosphoglycerate dehydrogenase, putative</fullName>
    </submittedName>
</protein>
<dbReference type="OrthoDB" id="298012at2759"/>
<sequence length="168" mass="18021">MSPLVYPTSPPPVILLAAAKPFAKEAVTAVSQACDELGFKLKQLQGYKSTDELYAALPGCIGCIVRSDKVNTDFFDHASDLQVVVRAGAGYDNIDLNEATKRGICVMNTPGQNAHAVAELVFGLLLYHARRRFSGSSGFELKGRTIGLYGCGRIAVNVAEIARGFHMT</sequence>
<evidence type="ECO:0000259" key="1">
    <source>
        <dbReference type="Pfam" id="PF00389"/>
    </source>
</evidence>
<dbReference type="AlphaFoldDB" id="C5KRZ8"/>
<dbReference type="SUPFAM" id="SSF52283">
    <property type="entry name" value="Formate/glycerate dehydrogenase catalytic domain-like"/>
    <property type="match status" value="1"/>
</dbReference>
<dbReference type="SUPFAM" id="SSF51735">
    <property type="entry name" value="NAD(P)-binding Rossmann-fold domains"/>
    <property type="match status" value="1"/>
</dbReference>
<dbReference type="GO" id="GO:0016616">
    <property type="term" value="F:oxidoreductase activity, acting on the CH-OH group of donors, NAD or NADP as acceptor"/>
    <property type="evidence" value="ECO:0007669"/>
    <property type="project" value="InterPro"/>
</dbReference>
<gene>
    <name evidence="2" type="ORF">Pmar_PMAR028956</name>
</gene>
<dbReference type="Proteomes" id="UP000007800">
    <property type="component" value="Unassembled WGS sequence"/>
</dbReference>
<name>C5KRZ8_PERM5</name>
<accession>C5KRZ8</accession>
<reference evidence="2 3" key="1">
    <citation type="submission" date="2008-07" db="EMBL/GenBank/DDBJ databases">
        <authorList>
            <person name="El-Sayed N."/>
            <person name="Caler E."/>
            <person name="Inman J."/>
            <person name="Amedeo P."/>
            <person name="Hass B."/>
            <person name="Wortman J."/>
        </authorList>
    </citation>
    <scope>NUCLEOTIDE SEQUENCE [LARGE SCALE GENOMIC DNA]</scope>
    <source>
        <strain evidence="3">ATCC 50983 / TXsc</strain>
    </source>
</reference>
<evidence type="ECO:0000313" key="2">
    <source>
        <dbReference type="EMBL" id="EER12745.1"/>
    </source>
</evidence>
<proteinExistence type="predicted"/>
<dbReference type="InterPro" id="IPR006139">
    <property type="entry name" value="D-isomer_2_OHA_DH_cat_dom"/>
</dbReference>
<keyword evidence="3" id="KW-1185">Reference proteome</keyword>